<dbReference type="PANTHER" id="PTHR21525">
    <property type="entry name" value="MOTILE SPERM PROTEIN"/>
    <property type="match status" value="1"/>
</dbReference>
<name>A0A2S7ZLJ3_9FIRM</name>
<evidence type="ECO:0008006" key="3">
    <source>
        <dbReference type="Google" id="ProtNLM"/>
    </source>
</evidence>
<accession>A0A2S7ZLJ3</accession>
<dbReference type="PANTHER" id="PTHR21525:SF9">
    <property type="entry name" value="CHANNEL_COLICIN DOMAIN-CONTAINING PROTEIN"/>
    <property type="match status" value="1"/>
</dbReference>
<protein>
    <recommendedName>
        <fullName evidence="3">Inner membrane protein YeeR</fullName>
    </recommendedName>
</protein>
<evidence type="ECO:0000313" key="1">
    <source>
        <dbReference type="EMBL" id="PQL24101.1"/>
    </source>
</evidence>
<sequence length="493" mass="52434">MAKKITYKRKFIKKHTSNNIENDKIPGVIFANVSNASTLYGEVKFNASRGHGFAAERANHQYDIISGKDAKIVGDDNIKNGADRLVDNQYIQTKYCSSASKSIAECFENKTFRYFDAEGKPMQIEVPSDQYDSAVQAMQDRIKNGQVPGVTDPKEAANIVRKGHYTYEQAKNIAKAGTVDSLKYDAVNGSIIAVKTLCITSAITFAVSVWDGKDVDEALEQALLSGLDVGAKSFVTAVLAGQIVKAGGYSLAYGMSQSIIDFIGPKASAHLVNAFRSGSNIYGAAAMKSAQKMLGNNIVTGVASVVVLSSVDVVNIFRGRISGAQLVKNLVNTSASVAGGVAGWSGGAAAGAAIGSVVPGVGTAIGGLVGGLLGSFVGGSAANKVSSSITDIIIEDDAKEMIVIIENVFKNLAYDYLLNEDECKELADSLHDIIDSSLLKDMYAESDRAAFAYEFMEPIVDEIVTMRKVITLPTEEEQANKMITILENLEPAV</sequence>
<evidence type="ECO:0000313" key="2">
    <source>
        <dbReference type="Proteomes" id="UP000238877"/>
    </source>
</evidence>
<reference evidence="1 2" key="1">
    <citation type="submission" date="2018-01" db="EMBL/GenBank/DDBJ databases">
        <title>Draft genome sequences of clinical isolates and type strains of oral Veillonella including Veillonella infantum sp., nov.</title>
        <authorList>
            <person name="Mashima I."/>
            <person name="Liao Y.-C."/>
            <person name="Sabharwal A."/>
            <person name="Haase E.M."/>
            <person name="Nakazawa F."/>
            <person name="Scannapieco F.A."/>
        </authorList>
    </citation>
    <scope>NUCLEOTIDE SEQUENCE [LARGE SCALE GENOMIC DNA]</scope>
    <source>
        <strain evidence="1 2">Y6</strain>
    </source>
</reference>
<dbReference type="RefSeq" id="WP_105093482.1">
    <property type="nucleotide sequence ID" value="NZ_PPDF01000014.1"/>
</dbReference>
<dbReference type="AlphaFoldDB" id="A0A2S7ZLJ3"/>
<proteinExistence type="predicted"/>
<gene>
    <name evidence="1" type="ORF">VTHSUH11_09340</name>
</gene>
<organism evidence="1 2">
    <name type="scientific">Veillonella tobetsuensis</name>
    <dbReference type="NCBI Taxonomy" id="1110546"/>
    <lineage>
        <taxon>Bacteria</taxon>
        <taxon>Bacillati</taxon>
        <taxon>Bacillota</taxon>
        <taxon>Negativicutes</taxon>
        <taxon>Veillonellales</taxon>
        <taxon>Veillonellaceae</taxon>
        <taxon>Veillonella</taxon>
    </lineage>
</organism>
<dbReference type="EMBL" id="PPDF01000014">
    <property type="protein sequence ID" value="PQL24101.1"/>
    <property type="molecule type" value="Genomic_DNA"/>
</dbReference>
<dbReference type="Proteomes" id="UP000238877">
    <property type="component" value="Unassembled WGS sequence"/>
</dbReference>
<comment type="caution">
    <text evidence="1">The sequence shown here is derived from an EMBL/GenBank/DDBJ whole genome shotgun (WGS) entry which is preliminary data.</text>
</comment>